<reference evidence="1 2" key="1">
    <citation type="submission" date="2017-06" db="EMBL/GenBank/DDBJ databases">
        <title>Comparative genomic analysis of Ambrosia Fusariam Clade fungi.</title>
        <authorList>
            <person name="Stajich J.E."/>
            <person name="Carrillo J."/>
            <person name="Kijimoto T."/>
            <person name="Eskalen A."/>
            <person name="O'Donnell K."/>
            <person name="Kasson M."/>
        </authorList>
    </citation>
    <scope>NUCLEOTIDE SEQUENCE [LARGE SCALE GENOMIC DNA]</scope>
    <source>
        <strain evidence="1 2">NRRL62579</strain>
    </source>
</reference>
<organism evidence="1 2">
    <name type="scientific">Fusarium oligoseptatum</name>
    <dbReference type="NCBI Taxonomy" id="2604345"/>
    <lineage>
        <taxon>Eukaryota</taxon>
        <taxon>Fungi</taxon>
        <taxon>Dikarya</taxon>
        <taxon>Ascomycota</taxon>
        <taxon>Pezizomycotina</taxon>
        <taxon>Sordariomycetes</taxon>
        <taxon>Hypocreomycetidae</taxon>
        <taxon>Hypocreales</taxon>
        <taxon>Nectriaceae</taxon>
        <taxon>Fusarium</taxon>
        <taxon>Fusarium solani species complex</taxon>
    </lineage>
</organism>
<dbReference type="AlphaFoldDB" id="A0A428TMA5"/>
<name>A0A428TMA5_9HYPO</name>
<gene>
    <name evidence="1" type="ORF">CEP52_007528</name>
</gene>
<comment type="caution">
    <text evidence="1">The sequence shown here is derived from an EMBL/GenBank/DDBJ whole genome shotgun (WGS) entry which is preliminary data.</text>
</comment>
<sequence length="92" mass="10457">MDLEEGSYPETAEVSNVLYRPWLRQRVLDIQQWTLLKGGYIRHDHGDNTYLGLAPPSLLLAPPSFILESSLFEQLSSFSARLHPLKVIPPLL</sequence>
<evidence type="ECO:0000313" key="1">
    <source>
        <dbReference type="EMBL" id="RSM03173.1"/>
    </source>
</evidence>
<evidence type="ECO:0000313" key="2">
    <source>
        <dbReference type="Proteomes" id="UP000287144"/>
    </source>
</evidence>
<proteinExistence type="predicted"/>
<protein>
    <submittedName>
        <fullName evidence="1">Uncharacterized protein</fullName>
    </submittedName>
</protein>
<accession>A0A428TMA5</accession>
<dbReference type="EMBL" id="NKCK01000069">
    <property type="protein sequence ID" value="RSM03173.1"/>
    <property type="molecule type" value="Genomic_DNA"/>
</dbReference>
<keyword evidence="2" id="KW-1185">Reference proteome</keyword>
<dbReference type="Proteomes" id="UP000287144">
    <property type="component" value="Unassembled WGS sequence"/>
</dbReference>